<reference evidence="4" key="1">
    <citation type="submission" date="2015-07" db="EMBL/GenBank/DDBJ databases">
        <title>Genome sequencing of Sunxiuqinia dokdonensis strain SK.</title>
        <authorList>
            <person name="Ahn S."/>
            <person name="Kim B.-C."/>
        </authorList>
    </citation>
    <scope>NUCLEOTIDE SEQUENCE [LARGE SCALE GENOMIC DNA]</scope>
    <source>
        <strain evidence="4">SK</strain>
    </source>
</reference>
<evidence type="ECO:0000256" key="1">
    <source>
        <dbReference type="SAM" id="MobiDB-lite"/>
    </source>
</evidence>
<keyword evidence="2" id="KW-0472">Membrane</keyword>
<protein>
    <recommendedName>
        <fullName evidence="5">DUF4834 domain-containing protein</fullName>
    </recommendedName>
</protein>
<gene>
    <name evidence="3" type="ORF">NC99_31200</name>
</gene>
<dbReference type="STRING" id="1409788.NC99_31200"/>
<comment type="caution">
    <text evidence="3">The sequence shown here is derived from an EMBL/GenBank/DDBJ whole genome shotgun (WGS) entry which is preliminary data.</text>
</comment>
<dbReference type="PATRIC" id="fig|1409788.3.peg.3204"/>
<dbReference type="Proteomes" id="UP000036958">
    <property type="component" value="Unassembled WGS sequence"/>
</dbReference>
<dbReference type="RefSeq" id="WP_053184932.1">
    <property type="nucleotide sequence ID" value="NZ_LGIA01000171.1"/>
</dbReference>
<evidence type="ECO:0000256" key="2">
    <source>
        <dbReference type="SAM" id="Phobius"/>
    </source>
</evidence>
<name>A0A0L8V7F1_9BACT</name>
<feature type="region of interest" description="Disordered" evidence="1">
    <location>
        <begin position="44"/>
        <end position="75"/>
    </location>
</feature>
<keyword evidence="2" id="KW-1133">Transmembrane helix</keyword>
<dbReference type="EMBL" id="LGIA01000171">
    <property type="protein sequence ID" value="KOH44127.1"/>
    <property type="molecule type" value="Genomic_DNA"/>
</dbReference>
<dbReference type="OrthoDB" id="1122320at2"/>
<evidence type="ECO:0000313" key="3">
    <source>
        <dbReference type="EMBL" id="KOH44127.1"/>
    </source>
</evidence>
<evidence type="ECO:0000313" key="4">
    <source>
        <dbReference type="Proteomes" id="UP000036958"/>
    </source>
</evidence>
<keyword evidence="4" id="KW-1185">Reference proteome</keyword>
<evidence type="ECO:0008006" key="5">
    <source>
        <dbReference type="Google" id="ProtNLM"/>
    </source>
</evidence>
<organism evidence="3 4">
    <name type="scientific">Sunxiuqinia dokdonensis</name>
    <dbReference type="NCBI Taxonomy" id="1409788"/>
    <lineage>
        <taxon>Bacteria</taxon>
        <taxon>Pseudomonadati</taxon>
        <taxon>Bacteroidota</taxon>
        <taxon>Bacteroidia</taxon>
        <taxon>Marinilabiliales</taxon>
        <taxon>Prolixibacteraceae</taxon>
        <taxon>Sunxiuqinia</taxon>
    </lineage>
</organism>
<accession>A0A0L8V7F1</accession>
<feature type="transmembrane region" description="Helical" evidence="2">
    <location>
        <begin position="6"/>
        <end position="27"/>
    </location>
</feature>
<dbReference type="AlphaFoldDB" id="A0A0L8V7F1"/>
<sequence length="86" mass="10258">MEQLNVILFLVGFFRTVLVIVIIYYAIKILTKYVLPMFINQPKQHRDFRDPRNSKPEGEVTIERDRHKNGRVSKDEGEYVDFEEVD</sequence>
<keyword evidence="2" id="KW-0812">Transmembrane</keyword>
<proteinExistence type="predicted"/>